<dbReference type="Proteomes" id="UP001055879">
    <property type="component" value="Linkage Group LG11"/>
</dbReference>
<keyword evidence="2" id="KW-1185">Reference proteome</keyword>
<organism evidence="1 2">
    <name type="scientific">Arctium lappa</name>
    <name type="common">Greater burdock</name>
    <name type="synonym">Lappa major</name>
    <dbReference type="NCBI Taxonomy" id="4217"/>
    <lineage>
        <taxon>Eukaryota</taxon>
        <taxon>Viridiplantae</taxon>
        <taxon>Streptophyta</taxon>
        <taxon>Embryophyta</taxon>
        <taxon>Tracheophyta</taxon>
        <taxon>Spermatophyta</taxon>
        <taxon>Magnoliopsida</taxon>
        <taxon>eudicotyledons</taxon>
        <taxon>Gunneridae</taxon>
        <taxon>Pentapetalae</taxon>
        <taxon>asterids</taxon>
        <taxon>campanulids</taxon>
        <taxon>Asterales</taxon>
        <taxon>Asteraceae</taxon>
        <taxon>Carduoideae</taxon>
        <taxon>Cardueae</taxon>
        <taxon>Arctiinae</taxon>
        <taxon>Arctium</taxon>
    </lineage>
</organism>
<evidence type="ECO:0000313" key="2">
    <source>
        <dbReference type="Proteomes" id="UP001055879"/>
    </source>
</evidence>
<name>A0ACB8Z6N1_ARCLA</name>
<gene>
    <name evidence="1" type="ORF">L6452_32780</name>
</gene>
<evidence type="ECO:0000313" key="1">
    <source>
        <dbReference type="EMBL" id="KAI3692955.1"/>
    </source>
</evidence>
<proteinExistence type="predicted"/>
<accession>A0ACB8Z6N1</accession>
<sequence length="99" mass="11557">MYTCRSDLYAERWFGLVVDTQTRGAPFIYKGRSHNRTRQRLTFHIKNATWKVKPSWVCTVDLEDLRTAGLRYLHVILLRASRLMVDRASELGTSVMILV</sequence>
<comment type="caution">
    <text evidence="1">The sequence shown here is derived from an EMBL/GenBank/DDBJ whole genome shotgun (WGS) entry which is preliminary data.</text>
</comment>
<reference evidence="2" key="1">
    <citation type="journal article" date="2022" name="Mol. Ecol. Resour.">
        <title>The genomes of chicory, endive, great burdock and yacon provide insights into Asteraceae palaeo-polyploidization history and plant inulin production.</title>
        <authorList>
            <person name="Fan W."/>
            <person name="Wang S."/>
            <person name="Wang H."/>
            <person name="Wang A."/>
            <person name="Jiang F."/>
            <person name="Liu H."/>
            <person name="Zhao H."/>
            <person name="Xu D."/>
            <person name="Zhang Y."/>
        </authorList>
    </citation>
    <scope>NUCLEOTIDE SEQUENCE [LARGE SCALE GENOMIC DNA]</scope>
    <source>
        <strain evidence="2">cv. Niubang</strain>
    </source>
</reference>
<dbReference type="EMBL" id="CM042057">
    <property type="protein sequence ID" value="KAI3692955.1"/>
    <property type="molecule type" value="Genomic_DNA"/>
</dbReference>
<protein>
    <submittedName>
        <fullName evidence="1">Uncharacterized protein</fullName>
    </submittedName>
</protein>
<reference evidence="1 2" key="2">
    <citation type="journal article" date="2022" name="Mol. Ecol. Resour.">
        <title>The genomes of chicory, endive, great burdock and yacon provide insights into Asteraceae paleo-polyploidization history and plant inulin production.</title>
        <authorList>
            <person name="Fan W."/>
            <person name="Wang S."/>
            <person name="Wang H."/>
            <person name="Wang A."/>
            <person name="Jiang F."/>
            <person name="Liu H."/>
            <person name="Zhao H."/>
            <person name="Xu D."/>
            <person name="Zhang Y."/>
        </authorList>
    </citation>
    <scope>NUCLEOTIDE SEQUENCE [LARGE SCALE GENOMIC DNA]</scope>
    <source>
        <strain evidence="2">cv. Niubang</strain>
    </source>
</reference>